<dbReference type="Pfam" id="PF04264">
    <property type="entry name" value="YceI"/>
    <property type="match status" value="1"/>
</dbReference>
<dbReference type="PANTHER" id="PTHR34406">
    <property type="entry name" value="PROTEIN YCEI"/>
    <property type="match status" value="1"/>
</dbReference>
<dbReference type="RefSeq" id="WP_206576649.1">
    <property type="nucleotide sequence ID" value="NZ_JAFKCT010000001.1"/>
</dbReference>
<dbReference type="InterPro" id="IPR007372">
    <property type="entry name" value="Lipid/polyisoprenoid-bd_YceI"/>
</dbReference>
<dbReference type="PROSITE" id="PS51257">
    <property type="entry name" value="PROKAR_LIPOPROTEIN"/>
    <property type="match status" value="1"/>
</dbReference>
<comment type="caution">
    <text evidence="2">The sequence shown here is derived from an EMBL/GenBank/DDBJ whole genome shotgun (WGS) entry which is preliminary data.</text>
</comment>
<dbReference type="InterPro" id="IPR036761">
    <property type="entry name" value="TTHA0802/YceI-like_sf"/>
</dbReference>
<evidence type="ECO:0000313" key="2">
    <source>
        <dbReference type="EMBL" id="MBN7809853.1"/>
    </source>
</evidence>
<feature type="domain" description="Lipid/polyisoprenoid-binding YceI-like" evidence="1">
    <location>
        <begin position="42"/>
        <end position="208"/>
    </location>
</feature>
<sequence>MTRMMLFALLLAVACREKQPDFAPQTEPIHSPILLANGVTDTLGIDLAQSKIFWKGTKMRGLGKHEGEVPIKKGFILENQGRWLGGYFEIDMEKIQVTDIPESDPIPRRNLTNHLKNEDFFDVDKYPVSKFTLLEINRVSPTKLLLRGNLEIKGITKEISFEGSQHRDQVLAKFSIDRFDWDIAFEGSWADRTLVDRDIEFQVDLLLQGVD</sequence>
<reference evidence="2 3" key="1">
    <citation type="submission" date="2021-03" db="EMBL/GenBank/DDBJ databases">
        <title>novel species isolated from a fishpond in China.</title>
        <authorList>
            <person name="Lu H."/>
            <person name="Cai Z."/>
        </authorList>
    </citation>
    <scope>NUCLEOTIDE SEQUENCE [LARGE SCALE GENOMIC DNA]</scope>
    <source>
        <strain evidence="2 3">H41</strain>
    </source>
</reference>
<protein>
    <submittedName>
        <fullName evidence="2">YceI family protein</fullName>
    </submittedName>
</protein>
<dbReference type="PANTHER" id="PTHR34406:SF1">
    <property type="entry name" value="PROTEIN YCEI"/>
    <property type="match status" value="1"/>
</dbReference>
<dbReference type="Gene3D" id="2.40.128.110">
    <property type="entry name" value="Lipid/polyisoprenoid-binding, YceI-like"/>
    <property type="match status" value="1"/>
</dbReference>
<dbReference type="SMART" id="SM00867">
    <property type="entry name" value="YceI"/>
    <property type="match status" value="1"/>
</dbReference>
<organism evidence="2 3">
    <name type="scientific">Algoriphagus oliviformis</name>
    <dbReference type="NCBI Taxonomy" id="2811231"/>
    <lineage>
        <taxon>Bacteria</taxon>
        <taxon>Pseudomonadati</taxon>
        <taxon>Bacteroidota</taxon>
        <taxon>Cytophagia</taxon>
        <taxon>Cytophagales</taxon>
        <taxon>Cyclobacteriaceae</taxon>
        <taxon>Algoriphagus</taxon>
    </lineage>
</organism>
<gene>
    <name evidence="2" type="ORF">J0A68_02735</name>
</gene>
<accession>A0ABS3BYV0</accession>
<keyword evidence="3" id="KW-1185">Reference proteome</keyword>
<dbReference type="EMBL" id="JAFKCT010000001">
    <property type="protein sequence ID" value="MBN7809853.1"/>
    <property type="molecule type" value="Genomic_DNA"/>
</dbReference>
<evidence type="ECO:0000313" key="3">
    <source>
        <dbReference type="Proteomes" id="UP000664317"/>
    </source>
</evidence>
<name>A0ABS3BYV0_9BACT</name>
<dbReference type="SUPFAM" id="SSF101874">
    <property type="entry name" value="YceI-like"/>
    <property type="match status" value="1"/>
</dbReference>
<dbReference type="Proteomes" id="UP000664317">
    <property type="component" value="Unassembled WGS sequence"/>
</dbReference>
<proteinExistence type="predicted"/>
<evidence type="ECO:0000259" key="1">
    <source>
        <dbReference type="SMART" id="SM00867"/>
    </source>
</evidence>